<reference evidence="9 10" key="1">
    <citation type="submission" date="2017-07" db="EMBL/GenBank/DDBJ databases">
        <title>Genome Sequence of Sulfitobacter pseudonitzschiae Strain SMR1 Isolated from a culture of the Diatom Skeletonema marinoi.</title>
        <authorList>
            <person name="Topel M."/>
            <person name="Pinder M.I.M."/>
            <person name="Johansson O.N."/>
            <person name="Kourtchenko O."/>
            <person name="Godhe A."/>
            <person name="Clarke A.K."/>
        </authorList>
    </citation>
    <scope>NUCLEOTIDE SEQUENCE [LARGE SCALE GENOMIC DNA]</scope>
    <source>
        <strain evidence="9 10">SMR1</strain>
    </source>
</reference>
<feature type="domain" description="EamA" evidence="8">
    <location>
        <begin position="149"/>
        <end position="274"/>
    </location>
</feature>
<dbReference type="STRING" id="1402135.SAMN05444149_101587"/>
<feature type="transmembrane region" description="Helical" evidence="7">
    <location>
        <begin position="208"/>
        <end position="229"/>
    </location>
</feature>
<evidence type="ECO:0000256" key="3">
    <source>
        <dbReference type="ARBA" id="ARBA00022692"/>
    </source>
</evidence>
<feature type="transmembrane region" description="Helical" evidence="7">
    <location>
        <begin position="7"/>
        <end position="27"/>
    </location>
</feature>
<dbReference type="Pfam" id="PF00892">
    <property type="entry name" value="EamA"/>
    <property type="match status" value="2"/>
</dbReference>
<dbReference type="PANTHER" id="PTHR22911">
    <property type="entry name" value="ACYL-MALONYL CONDENSING ENZYME-RELATED"/>
    <property type="match status" value="1"/>
</dbReference>
<feature type="region of interest" description="Disordered" evidence="6">
    <location>
        <begin position="298"/>
        <end position="317"/>
    </location>
</feature>
<dbReference type="InterPro" id="IPR000620">
    <property type="entry name" value="EamA_dom"/>
</dbReference>
<proteinExistence type="inferred from homology"/>
<evidence type="ECO:0000313" key="9">
    <source>
        <dbReference type="EMBL" id="ASM72120.1"/>
    </source>
</evidence>
<sequence length="317" mass="33797">MDNLRGALIMVLAMLGFAIEDSFIKLLSEDLPVGQIMGLLGIGGASVFAVLVRAQERELFPRAALSGPVLLRNAGELLGTLGFITAIALIPLSTASAILQATPLVVTLGAALFLGDPVGWRRWTAILVGFAGVMLVIRPGLDGFDILSLFALQGVIGLAIRDLATRRVPATTSSMQLSFLAFLTLVPTGVVLLVVSGTPLVRPEPLHWLLMGGAVLFGVFSYYGIVAAMRVGEISFVTPFRYSRLVFALIISIFAFSESVDTLTYVGAAIIVASGIYTVWRERRIGRKTTAGPITPLPLRIDPSYDPAKPSTKDISQ</sequence>
<feature type="transmembrane region" description="Helical" evidence="7">
    <location>
        <begin position="263"/>
        <end position="280"/>
    </location>
</feature>
<accession>A0A221JZS5</accession>
<dbReference type="OrthoDB" id="7165334at2"/>
<dbReference type="SUPFAM" id="SSF103481">
    <property type="entry name" value="Multidrug resistance efflux transporter EmrE"/>
    <property type="match status" value="2"/>
</dbReference>
<dbReference type="AlphaFoldDB" id="A0A221JZS5"/>
<protein>
    <submittedName>
        <fullName evidence="9">Riboflavin transporter</fullName>
    </submittedName>
</protein>
<evidence type="ECO:0000256" key="5">
    <source>
        <dbReference type="ARBA" id="ARBA00023136"/>
    </source>
</evidence>
<evidence type="ECO:0000259" key="8">
    <source>
        <dbReference type="Pfam" id="PF00892"/>
    </source>
</evidence>
<feature type="transmembrane region" description="Helical" evidence="7">
    <location>
        <begin position="241"/>
        <end position="257"/>
    </location>
</feature>
<dbReference type="KEGG" id="spse:SULPSESMR1_01300"/>
<comment type="subcellular location">
    <subcellularLocation>
        <location evidence="1">Membrane</location>
        <topology evidence="1">Multi-pass membrane protein</topology>
    </subcellularLocation>
</comment>
<dbReference type="Proteomes" id="UP000199754">
    <property type="component" value="Chromosome"/>
</dbReference>
<gene>
    <name evidence="9" type="primary">ribN</name>
    <name evidence="9" type="ORF">SULPSESMR1_01300</name>
</gene>
<keyword evidence="10" id="KW-1185">Reference proteome</keyword>
<dbReference type="GO" id="GO:0016020">
    <property type="term" value="C:membrane"/>
    <property type="evidence" value="ECO:0007669"/>
    <property type="project" value="UniProtKB-SubCell"/>
</dbReference>
<feature type="transmembrane region" description="Helical" evidence="7">
    <location>
        <begin position="122"/>
        <end position="140"/>
    </location>
</feature>
<comment type="similarity">
    <text evidence="2">Belongs to the drug/metabolite transporter (DMT) superfamily. 10 TMS drug/metabolite exporter (DME) (TC 2.A.7.3) family.</text>
</comment>
<dbReference type="InterPro" id="IPR037185">
    <property type="entry name" value="EmrE-like"/>
</dbReference>
<keyword evidence="3 7" id="KW-0812">Transmembrane</keyword>
<organism evidence="9 10">
    <name type="scientific">Pseudosulfitobacter pseudonitzschiae</name>
    <dbReference type="NCBI Taxonomy" id="1402135"/>
    <lineage>
        <taxon>Bacteria</taxon>
        <taxon>Pseudomonadati</taxon>
        <taxon>Pseudomonadota</taxon>
        <taxon>Alphaproteobacteria</taxon>
        <taxon>Rhodobacterales</taxon>
        <taxon>Roseobacteraceae</taxon>
        <taxon>Pseudosulfitobacter</taxon>
    </lineage>
</organism>
<dbReference type="PANTHER" id="PTHR22911:SF6">
    <property type="entry name" value="SOLUTE CARRIER FAMILY 35 MEMBER G1"/>
    <property type="match status" value="1"/>
</dbReference>
<evidence type="ECO:0000256" key="1">
    <source>
        <dbReference type="ARBA" id="ARBA00004141"/>
    </source>
</evidence>
<feature type="transmembrane region" description="Helical" evidence="7">
    <location>
        <begin position="73"/>
        <end position="92"/>
    </location>
</feature>
<dbReference type="EMBL" id="CP022415">
    <property type="protein sequence ID" value="ASM72120.1"/>
    <property type="molecule type" value="Genomic_DNA"/>
</dbReference>
<keyword evidence="5 7" id="KW-0472">Membrane</keyword>
<feature type="transmembrane region" description="Helical" evidence="7">
    <location>
        <begin position="33"/>
        <end position="52"/>
    </location>
</feature>
<dbReference type="RefSeq" id="WP_089420075.1">
    <property type="nucleotide sequence ID" value="NZ_CP022415.1"/>
</dbReference>
<dbReference type="eggNOG" id="COG0697">
    <property type="taxonomic scope" value="Bacteria"/>
</dbReference>
<feature type="domain" description="EamA" evidence="8">
    <location>
        <begin position="5"/>
        <end position="137"/>
    </location>
</feature>
<name>A0A221JZS5_9RHOB</name>
<evidence type="ECO:0000256" key="6">
    <source>
        <dbReference type="SAM" id="MobiDB-lite"/>
    </source>
</evidence>
<evidence type="ECO:0000256" key="7">
    <source>
        <dbReference type="SAM" id="Phobius"/>
    </source>
</evidence>
<keyword evidence="4 7" id="KW-1133">Transmembrane helix</keyword>
<feature type="transmembrane region" description="Helical" evidence="7">
    <location>
        <begin position="176"/>
        <end position="196"/>
    </location>
</feature>
<evidence type="ECO:0000313" key="10">
    <source>
        <dbReference type="Proteomes" id="UP000199754"/>
    </source>
</evidence>
<evidence type="ECO:0000256" key="2">
    <source>
        <dbReference type="ARBA" id="ARBA00009853"/>
    </source>
</evidence>
<evidence type="ECO:0000256" key="4">
    <source>
        <dbReference type="ARBA" id="ARBA00022989"/>
    </source>
</evidence>